<keyword evidence="2" id="KW-0186">Copper</keyword>
<evidence type="ECO:0000256" key="3">
    <source>
        <dbReference type="SAM" id="MobiDB-lite"/>
    </source>
</evidence>
<dbReference type="InterPro" id="IPR000923">
    <property type="entry name" value="BlueCu_1"/>
</dbReference>
<dbReference type="SUPFAM" id="SSF49503">
    <property type="entry name" value="Cupredoxins"/>
    <property type="match status" value="1"/>
</dbReference>
<keyword evidence="4" id="KW-0732">Signal</keyword>
<dbReference type="GO" id="GO:0005507">
    <property type="term" value="F:copper ion binding"/>
    <property type="evidence" value="ECO:0007669"/>
    <property type="project" value="InterPro"/>
</dbReference>
<name>A0AAW0CX79_9AGAR</name>
<organism evidence="6 7">
    <name type="scientific">Paramarasmius palmivorus</name>
    <dbReference type="NCBI Taxonomy" id="297713"/>
    <lineage>
        <taxon>Eukaryota</taxon>
        <taxon>Fungi</taxon>
        <taxon>Dikarya</taxon>
        <taxon>Basidiomycota</taxon>
        <taxon>Agaricomycotina</taxon>
        <taxon>Agaricomycetes</taxon>
        <taxon>Agaricomycetidae</taxon>
        <taxon>Agaricales</taxon>
        <taxon>Marasmiineae</taxon>
        <taxon>Marasmiaceae</taxon>
        <taxon>Paramarasmius</taxon>
    </lineage>
</organism>
<protein>
    <recommendedName>
        <fullName evidence="5">Blue (type 1) copper domain-containing protein</fullName>
    </recommendedName>
</protein>
<keyword evidence="7" id="KW-1185">Reference proteome</keyword>
<feature type="chain" id="PRO_5043452024" description="Blue (type 1) copper domain-containing protein" evidence="4">
    <location>
        <begin position="19"/>
        <end position="258"/>
    </location>
</feature>
<dbReference type="PANTHER" id="PTHR34883">
    <property type="entry name" value="SERINE-RICH PROTEIN, PUTATIVE-RELATED-RELATED"/>
    <property type="match status" value="1"/>
</dbReference>
<dbReference type="CDD" id="cd00920">
    <property type="entry name" value="Cupredoxin"/>
    <property type="match status" value="1"/>
</dbReference>
<feature type="compositionally biased region" description="Polar residues" evidence="3">
    <location>
        <begin position="222"/>
        <end position="235"/>
    </location>
</feature>
<evidence type="ECO:0000256" key="4">
    <source>
        <dbReference type="SAM" id="SignalP"/>
    </source>
</evidence>
<keyword evidence="1" id="KW-0479">Metal-binding</keyword>
<sequence>MSVFSLFFLAYLSALALAQYGGYGGGGGSPTNNAPSVPSAPPSTDGHVNVDVFFNGNFAFNPPSVTATNGTLVTFYFPGGSFPHSVTQSSFASPCAHLEADTTAGTPAGFDSGLVNAVQFTINITDDTQPIWFHCKFPLHCGMGMVGSINAPTTGDNTFEAFQAAAMNIGNSEQTEPDNGFVMGGVNGVAVSAPSSSGAAQVAASGGPIPSQSFGTGAGPLPTSQTNPDSSNVSSDAEVAHGSLISLLIGNAIIYLLA</sequence>
<evidence type="ECO:0000256" key="1">
    <source>
        <dbReference type="ARBA" id="ARBA00022723"/>
    </source>
</evidence>
<reference evidence="6 7" key="1">
    <citation type="submission" date="2024-01" db="EMBL/GenBank/DDBJ databases">
        <title>A draft genome for a cacao thread blight-causing isolate of Paramarasmius palmivorus.</title>
        <authorList>
            <person name="Baruah I.K."/>
            <person name="Bukari Y."/>
            <person name="Amoako-Attah I."/>
            <person name="Meinhardt L.W."/>
            <person name="Bailey B.A."/>
            <person name="Cohen S.P."/>
        </authorList>
    </citation>
    <scope>NUCLEOTIDE SEQUENCE [LARGE SCALE GENOMIC DNA]</scope>
    <source>
        <strain evidence="6 7">GH-12</strain>
    </source>
</reference>
<dbReference type="Proteomes" id="UP001383192">
    <property type="component" value="Unassembled WGS sequence"/>
</dbReference>
<feature type="region of interest" description="Disordered" evidence="3">
    <location>
        <begin position="200"/>
        <end position="235"/>
    </location>
</feature>
<dbReference type="InterPro" id="IPR008972">
    <property type="entry name" value="Cupredoxin"/>
</dbReference>
<feature type="domain" description="Blue (type 1) copper" evidence="5">
    <location>
        <begin position="55"/>
        <end position="149"/>
    </location>
</feature>
<dbReference type="Pfam" id="PF00127">
    <property type="entry name" value="Copper-bind"/>
    <property type="match status" value="1"/>
</dbReference>
<dbReference type="AlphaFoldDB" id="A0AAW0CX79"/>
<evidence type="ECO:0000256" key="2">
    <source>
        <dbReference type="ARBA" id="ARBA00023008"/>
    </source>
</evidence>
<dbReference type="GO" id="GO:0009055">
    <property type="term" value="F:electron transfer activity"/>
    <property type="evidence" value="ECO:0007669"/>
    <property type="project" value="InterPro"/>
</dbReference>
<gene>
    <name evidence="6" type="ORF">VNI00_008307</name>
</gene>
<evidence type="ECO:0000313" key="6">
    <source>
        <dbReference type="EMBL" id="KAK7043696.1"/>
    </source>
</evidence>
<dbReference type="EMBL" id="JAYKXP010000028">
    <property type="protein sequence ID" value="KAK7043696.1"/>
    <property type="molecule type" value="Genomic_DNA"/>
</dbReference>
<dbReference type="Gene3D" id="2.60.40.420">
    <property type="entry name" value="Cupredoxins - blue copper proteins"/>
    <property type="match status" value="1"/>
</dbReference>
<proteinExistence type="predicted"/>
<evidence type="ECO:0000313" key="7">
    <source>
        <dbReference type="Proteomes" id="UP001383192"/>
    </source>
</evidence>
<dbReference type="InterPro" id="IPR052953">
    <property type="entry name" value="Ser-rich/MCO-related"/>
</dbReference>
<evidence type="ECO:0000259" key="5">
    <source>
        <dbReference type="Pfam" id="PF00127"/>
    </source>
</evidence>
<comment type="caution">
    <text evidence="6">The sequence shown here is derived from an EMBL/GenBank/DDBJ whole genome shotgun (WGS) entry which is preliminary data.</text>
</comment>
<accession>A0AAW0CX79</accession>
<dbReference type="PANTHER" id="PTHR34883:SF4">
    <property type="entry name" value="CUPREDOXIN"/>
    <property type="match status" value="1"/>
</dbReference>
<feature type="signal peptide" evidence="4">
    <location>
        <begin position="1"/>
        <end position="18"/>
    </location>
</feature>